<name>A0A2T2YLB5_9BACT</name>
<dbReference type="InterPro" id="IPR036587">
    <property type="entry name" value="NucleaseA_inhib-like_sf"/>
</dbReference>
<dbReference type="Proteomes" id="UP000240357">
    <property type="component" value="Unassembled WGS sequence"/>
</dbReference>
<sequence>MIRKLSYLPLLRNHLPPLTKLLTILHQSPVNIQVYQIHQLSEETYVIGQEEEGNFAGLKTELAVV</sequence>
<gene>
    <name evidence="1" type="ORF">AHMF7605_23800</name>
</gene>
<organism evidence="1 2">
    <name type="scientific">Adhaeribacter arboris</name>
    <dbReference type="NCBI Taxonomy" id="2072846"/>
    <lineage>
        <taxon>Bacteria</taxon>
        <taxon>Pseudomonadati</taxon>
        <taxon>Bacteroidota</taxon>
        <taxon>Cytophagia</taxon>
        <taxon>Cytophagales</taxon>
        <taxon>Hymenobacteraceae</taxon>
        <taxon>Adhaeribacter</taxon>
    </lineage>
</organism>
<reference evidence="1 2" key="1">
    <citation type="submission" date="2018-03" db="EMBL/GenBank/DDBJ databases">
        <title>Adhaeribacter sp. HMF7605 Genome sequencing and assembly.</title>
        <authorList>
            <person name="Kang H."/>
            <person name="Kang J."/>
            <person name="Cha I."/>
            <person name="Kim H."/>
            <person name="Joh K."/>
        </authorList>
    </citation>
    <scope>NUCLEOTIDE SEQUENCE [LARGE SCALE GENOMIC DNA]</scope>
    <source>
        <strain evidence="1 2">HMF7605</strain>
    </source>
</reference>
<evidence type="ECO:0000313" key="2">
    <source>
        <dbReference type="Proteomes" id="UP000240357"/>
    </source>
</evidence>
<dbReference type="Pfam" id="PF07924">
    <property type="entry name" value="NuiA"/>
    <property type="match status" value="1"/>
</dbReference>
<dbReference type="AlphaFoldDB" id="A0A2T2YLB5"/>
<protein>
    <submittedName>
        <fullName evidence="1">Uncharacterized protein</fullName>
    </submittedName>
</protein>
<dbReference type="SUPFAM" id="SSF82602">
    <property type="entry name" value="Nuclease A inhibitor (NuiA)"/>
    <property type="match status" value="1"/>
</dbReference>
<evidence type="ECO:0000313" key="1">
    <source>
        <dbReference type="EMBL" id="PSR56304.1"/>
    </source>
</evidence>
<dbReference type="Gene3D" id="3.40.1460.10">
    <property type="entry name" value="Nuclease A inhibitor-like"/>
    <property type="match status" value="1"/>
</dbReference>
<dbReference type="InterPro" id="IPR012489">
    <property type="entry name" value="NucleaseA_inhib-like"/>
</dbReference>
<comment type="caution">
    <text evidence="1">The sequence shown here is derived from an EMBL/GenBank/DDBJ whole genome shotgun (WGS) entry which is preliminary data.</text>
</comment>
<accession>A0A2T2YLB5</accession>
<dbReference type="EMBL" id="PYFT01000001">
    <property type="protein sequence ID" value="PSR56304.1"/>
    <property type="molecule type" value="Genomic_DNA"/>
</dbReference>
<proteinExistence type="predicted"/>
<keyword evidence="2" id="KW-1185">Reference proteome</keyword>